<organism evidence="6 7">
    <name type="scientific">Lactuca sativa</name>
    <name type="common">Garden lettuce</name>
    <dbReference type="NCBI Taxonomy" id="4236"/>
    <lineage>
        <taxon>Eukaryota</taxon>
        <taxon>Viridiplantae</taxon>
        <taxon>Streptophyta</taxon>
        <taxon>Embryophyta</taxon>
        <taxon>Tracheophyta</taxon>
        <taxon>Spermatophyta</taxon>
        <taxon>Magnoliopsida</taxon>
        <taxon>eudicotyledons</taxon>
        <taxon>Gunneridae</taxon>
        <taxon>Pentapetalae</taxon>
        <taxon>asterids</taxon>
        <taxon>campanulids</taxon>
        <taxon>Asterales</taxon>
        <taxon>Asteraceae</taxon>
        <taxon>Cichorioideae</taxon>
        <taxon>Cichorieae</taxon>
        <taxon>Lactucinae</taxon>
        <taxon>Lactuca</taxon>
    </lineage>
</organism>
<evidence type="ECO:0000259" key="5">
    <source>
        <dbReference type="PROSITE" id="PS50966"/>
    </source>
</evidence>
<evidence type="ECO:0000313" key="6">
    <source>
        <dbReference type="EMBL" id="KAJ0190824.1"/>
    </source>
</evidence>
<accession>A0A9R1WY13</accession>
<name>A0A9R1WY13_LACSA</name>
<sequence>MYETETRDCIRSSKPNVVPTKETESDQIDAHCEIQDVFYEFNKILNEETRGITHESDNRDDVDDSDDSEFIVELDNLLYEPQIDMNEVRCQAVNETKTREIDDTEVVNTEVFLYESSSDKGGSNKRRKSLWLSEGQWKTVKQEIERCNNKRCCRDKEGTRFHKNDKNRVRAICKGTIPDLGQLDPCGLSQSNNESEENKFPWVLYACKWEQDVDWEIRTYEKEHRCLQTRNVKASLQEQLQREYQVDISKMTIFRDKTLALNQEEAFMQGVLAGKRYYLGLVGTFMKGPYPGMILTTVGPDGNNYTYPLAYVVVEAKNINSWTWFLRCLGNDIDLQDNSNFTYISDRQKLRKLNNDCYEWVKYIPPQHWSRAHFTGRAHCDGLLNNLYETINNQIKKARDQKIVICLEFIRKYLMLRSGSFQKVSVPWMDQCVVDMVHHTCSCRRWELTSIPCKHALVAIWDMRKNNQNVGLLNNLSPEKHDKYVIKAFPNKYIGMSSSIQKHKHK</sequence>
<keyword evidence="1" id="KW-0479">Metal-binding</keyword>
<reference evidence="6 7" key="1">
    <citation type="journal article" date="2017" name="Nat. Commun.">
        <title>Genome assembly with in vitro proximity ligation data and whole-genome triplication in lettuce.</title>
        <authorList>
            <person name="Reyes-Chin-Wo S."/>
            <person name="Wang Z."/>
            <person name="Yang X."/>
            <person name="Kozik A."/>
            <person name="Arikit S."/>
            <person name="Song C."/>
            <person name="Xia L."/>
            <person name="Froenicke L."/>
            <person name="Lavelle D.O."/>
            <person name="Truco M.J."/>
            <person name="Xia R."/>
            <person name="Zhu S."/>
            <person name="Xu C."/>
            <person name="Xu H."/>
            <person name="Xu X."/>
            <person name="Cox K."/>
            <person name="Korf I."/>
            <person name="Meyers B.C."/>
            <person name="Michelmore R.W."/>
        </authorList>
    </citation>
    <scope>NUCLEOTIDE SEQUENCE [LARGE SCALE GENOMIC DNA]</scope>
    <source>
        <strain evidence="7">cv. Salinas</strain>
        <tissue evidence="6">Seedlings</tissue>
    </source>
</reference>
<evidence type="ECO:0000256" key="1">
    <source>
        <dbReference type="ARBA" id="ARBA00022723"/>
    </source>
</evidence>
<dbReference type="PANTHER" id="PTHR31973">
    <property type="entry name" value="POLYPROTEIN, PUTATIVE-RELATED"/>
    <property type="match status" value="1"/>
</dbReference>
<evidence type="ECO:0000256" key="2">
    <source>
        <dbReference type="ARBA" id="ARBA00022771"/>
    </source>
</evidence>
<dbReference type="PROSITE" id="PS50966">
    <property type="entry name" value="ZF_SWIM"/>
    <property type="match status" value="1"/>
</dbReference>
<dbReference type="GO" id="GO:0008270">
    <property type="term" value="F:zinc ion binding"/>
    <property type="evidence" value="ECO:0007669"/>
    <property type="project" value="UniProtKB-KW"/>
</dbReference>
<dbReference type="Pfam" id="PF04434">
    <property type="entry name" value="SWIM"/>
    <property type="match status" value="1"/>
</dbReference>
<feature type="domain" description="SWIM-type" evidence="5">
    <location>
        <begin position="432"/>
        <end position="464"/>
    </location>
</feature>
<evidence type="ECO:0000313" key="7">
    <source>
        <dbReference type="Proteomes" id="UP000235145"/>
    </source>
</evidence>
<dbReference type="EMBL" id="NBSK02000008">
    <property type="protein sequence ID" value="KAJ0190824.1"/>
    <property type="molecule type" value="Genomic_DNA"/>
</dbReference>
<gene>
    <name evidence="6" type="ORF">LSAT_V11C800445540</name>
</gene>
<keyword evidence="7" id="KW-1185">Reference proteome</keyword>
<protein>
    <recommendedName>
        <fullName evidence="5">SWIM-type domain-containing protein</fullName>
    </recommendedName>
</protein>
<evidence type="ECO:0000256" key="4">
    <source>
        <dbReference type="PROSITE-ProRule" id="PRU00325"/>
    </source>
</evidence>
<dbReference type="AlphaFoldDB" id="A0A9R1WY13"/>
<dbReference type="Proteomes" id="UP000235145">
    <property type="component" value="Unassembled WGS sequence"/>
</dbReference>
<evidence type="ECO:0000256" key="3">
    <source>
        <dbReference type="ARBA" id="ARBA00022833"/>
    </source>
</evidence>
<dbReference type="InterPro" id="IPR007527">
    <property type="entry name" value="Znf_SWIM"/>
</dbReference>
<keyword evidence="2 4" id="KW-0863">Zinc-finger</keyword>
<comment type="caution">
    <text evidence="6">The sequence shown here is derived from an EMBL/GenBank/DDBJ whole genome shotgun (WGS) entry which is preliminary data.</text>
</comment>
<proteinExistence type="predicted"/>
<dbReference type="PANTHER" id="PTHR31973:SF190">
    <property type="entry name" value="MULE TRANSPOSASE DOMAIN-CONTAINING PROTEIN"/>
    <property type="match status" value="1"/>
</dbReference>
<keyword evidence="3" id="KW-0862">Zinc</keyword>
<dbReference type="SMART" id="SM00575">
    <property type="entry name" value="ZnF_PMZ"/>
    <property type="match status" value="1"/>
</dbReference>
<dbReference type="InterPro" id="IPR006564">
    <property type="entry name" value="Znf_PMZ"/>
</dbReference>